<name>A0AAP0E0D3_9MAGN</name>
<protein>
    <submittedName>
        <fullName evidence="1">Uncharacterized protein</fullName>
    </submittedName>
</protein>
<evidence type="ECO:0000313" key="2">
    <source>
        <dbReference type="Proteomes" id="UP001420932"/>
    </source>
</evidence>
<proteinExistence type="predicted"/>
<organism evidence="1 2">
    <name type="scientific">Stephania yunnanensis</name>
    <dbReference type="NCBI Taxonomy" id="152371"/>
    <lineage>
        <taxon>Eukaryota</taxon>
        <taxon>Viridiplantae</taxon>
        <taxon>Streptophyta</taxon>
        <taxon>Embryophyta</taxon>
        <taxon>Tracheophyta</taxon>
        <taxon>Spermatophyta</taxon>
        <taxon>Magnoliopsida</taxon>
        <taxon>Ranunculales</taxon>
        <taxon>Menispermaceae</taxon>
        <taxon>Menispermoideae</taxon>
        <taxon>Cissampelideae</taxon>
        <taxon>Stephania</taxon>
    </lineage>
</organism>
<dbReference type="EMBL" id="JBBNAF010000018">
    <property type="protein sequence ID" value="KAK9082522.1"/>
    <property type="molecule type" value="Genomic_DNA"/>
</dbReference>
<evidence type="ECO:0000313" key="1">
    <source>
        <dbReference type="EMBL" id="KAK9082522.1"/>
    </source>
</evidence>
<dbReference type="AlphaFoldDB" id="A0AAP0E0D3"/>
<dbReference type="Proteomes" id="UP001420932">
    <property type="component" value="Unassembled WGS sequence"/>
</dbReference>
<keyword evidence="2" id="KW-1185">Reference proteome</keyword>
<accession>A0AAP0E0D3</accession>
<sequence>MHITLGNRTLYTETSRREGKGLVKMIQIGEFCIDPARMVHDLEPARSLNLRKMIVRKAIVNAKNTIYFCCSSLPPYATPISNATDAHTCKMNRFKKKKKLLMCASQTIEEYGAYEEEDALRKTRMSGWAYIKKANENTLMQAPRSSRRLESRRT</sequence>
<reference evidence="1 2" key="1">
    <citation type="submission" date="2024-01" db="EMBL/GenBank/DDBJ databases">
        <title>Genome assemblies of Stephania.</title>
        <authorList>
            <person name="Yang L."/>
        </authorList>
    </citation>
    <scope>NUCLEOTIDE SEQUENCE [LARGE SCALE GENOMIC DNA]</scope>
    <source>
        <strain evidence="1">YNDBR</strain>
        <tissue evidence="1">Leaf</tissue>
    </source>
</reference>
<comment type="caution">
    <text evidence="1">The sequence shown here is derived from an EMBL/GenBank/DDBJ whole genome shotgun (WGS) entry which is preliminary data.</text>
</comment>
<gene>
    <name evidence="1" type="ORF">Syun_031304</name>
</gene>